<feature type="signal peptide" evidence="2">
    <location>
        <begin position="1"/>
        <end position="29"/>
    </location>
</feature>
<dbReference type="SUPFAM" id="SSF56935">
    <property type="entry name" value="Porins"/>
    <property type="match status" value="1"/>
</dbReference>
<dbReference type="InterPro" id="IPR023614">
    <property type="entry name" value="Porin_dom_sf"/>
</dbReference>
<gene>
    <name evidence="3" type="ORF">ACFPOE_02360</name>
</gene>
<comment type="caution">
    <text evidence="3">The sequence shown here is derived from an EMBL/GenBank/DDBJ whole genome shotgun (WGS) entry which is preliminary data.</text>
</comment>
<evidence type="ECO:0008006" key="5">
    <source>
        <dbReference type="Google" id="ProtNLM"/>
    </source>
</evidence>
<dbReference type="Gene3D" id="2.40.160.10">
    <property type="entry name" value="Porin"/>
    <property type="match status" value="1"/>
</dbReference>
<proteinExistence type="predicted"/>
<protein>
    <recommendedName>
        <fullName evidence="5">Porin</fullName>
    </recommendedName>
</protein>
<dbReference type="EMBL" id="JBHSMF010000002">
    <property type="protein sequence ID" value="MFC5496361.1"/>
    <property type="molecule type" value="Genomic_DNA"/>
</dbReference>
<keyword evidence="2" id="KW-0732">Signal</keyword>
<keyword evidence="4" id="KW-1185">Reference proteome</keyword>
<evidence type="ECO:0000256" key="2">
    <source>
        <dbReference type="SAM" id="SignalP"/>
    </source>
</evidence>
<accession>A0ABW0N8P0</accession>
<feature type="chain" id="PRO_5046557116" description="Porin" evidence="2">
    <location>
        <begin position="30"/>
        <end position="441"/>
    </location>
</feature>
<evidence type="ECO:0000313" key="4">
    <source>
        <dbReference type="Proteomes" id="UP001596037"/>
    </source>
</evidence>
<keyword evidence="1" id="KW-0175">Coiled coil</keyword>
<dbReference type="RefSeq" id="WP_376848384.1">
    <property type="nucleotide sequence ID" value="NZ_JBHSMF010000002.1"/>
</dbReference>
<organism evidence="3 4">
    <name type="scientific">Caenimonas terrae</name>
    <dbReference type="NCBI Taxonomy" id="696074"/>
    <lineage>
        <taxon>Bacteria</taxon>
        <taxon>Pseudomonadati</taxon>
        <taxon>Pseudomonadota</taxon>
        <taxon>Betaproteobacteria</taxon>
        <taxon>Burkholderiales</taxon>
        <taxon>Comamonadaceae</taxon>
        <taxon>Caenimonas</taxon>
    </lineage>
</organism>
<evidence type="ECO:0000313" key="3">
    <source>
        <dbReference type="EMBL" id="MFC5496361.1"/>
    </source>
</evidence>
<feature type="coiled-coil region" evidence="1">
    <location>
        <begin position="29"/>
        <end position="63"/>
    </location>
</feature>
<sequence>MSPSKRASRLTLQLLTLAVALPLATPASAADELQRIEQLERKLAQSLALIEQLSARLNQVEKAAPSAAAADPASVTAAQSERIDRLEQTLVKVSESSAKSRDLGVPLHGFADVGYVRSSQALDGRRSGFALGNFDLYITPEIGDRVKSIVELVFEYGPDSANVATDLERLQFGYTFSDAATVWAGRFHTPYGYWNTAFHHGQQIQTAATRPRFIEFEDRGGILPAHAVGLLVSGGVKAGAGRVGYDGYLANGNRVVDGVLDFNAFRDDNGNKMVGGNLRYSFGGRLDGLTLGLHGFTQQVAQYDGQNAVVNNTKVNMTGAYAVYEHADWEVIAEYYRFRNRDLSGGSGTHASWAGFGQLGYTLAGKWTPYARLEKAALDQADNYFASQDSGRSYSRSTLGLRYDLNPSTAIKMELNQTRQQQRDASTLRANETRLQLAVRF</sequence>
<dbReference type="Proteomes" id="UP001596037">
    <property type="component" value="Unassembled WGS sequence"/>
</dbReference>
<name>A0ABW0N8P0_9BURK</name>
<evidence type="ECO:0000256" key="1">
    <source>
        <dbReference type="SAM" id="Coils"/>
    </source>
</evidence>
<reference evidence="4" key="1">
    <citation type="journal article" date="2019" name="Int. J. Syst. Evol. Microbiol.">
        <title>The Global Catalogue of Microorganisms (GCM) 10K type strain sequencing project: providing services to taxonomists for standard genome sequencing and annotation.</title>
        <authorList>
            <consortium name="The Broad Institute Genomics Platform"/>
            <consortium name="The Broad Institute Genome Sequencing Center for Infectious Disease"/>
            <person name="Wu L."/>
            <person name="Ma J."/>
        </authorList>
    </citation>
    <scope>NUCLEOTIDE SEQUENCE [LARGE SCALE GENOMIC DNA]</scope>
    <source>
        <strain evidence="4">CCUG 57401</strain>
    </source>
</reference>